<dbReference type="AlphaFoldDB" id="A0A2T4YYJ5"/>
<evidence type="ECO:0000313" key="3">
    <source>
        <dbReference type="Proteomes" id="UP000241808"/>
    </source>
</evidence>
<name>A0A2T4YYJ5_9HYPH</name>
<feature type="domain" description="Allophanate hydrolase C-terminal" evidence="1">
    <location>
        <begin position="5"/>
        <end position="129"/>
    </location>
</feature>
<evidence type="ECO:0000259" key="1">
    <source>
        <dbReference type="Pfam" id="PF21986"/>
    </source>
</evidence>
<reference evidence="2 3" key="1">
    <citation type="submission" date="2018-04" db="EMBL/GenBank/DDBJ databases">
        <title>Genomic Encyclopedia of Archaeal and Bacterial Type Strains, Phase II (KMG-II): from individual species to whole genera.</title>
        <authorList>
            <person name="Goeker M."/>
        </authorList>
    </citation>
    <scope>NUCLEOTIDE SEQUENCE [LARGE SCALE GENOMIC DNA]</scope>
    <source>
        <strain evidence="2 3">DSM 25521</strain>
    </source>
</reference>
<accession>A0A2T4YYJ5</accession>
<dbReference type="EMBL" id="PZZL01000009">
    <property type="protein sequence ID" value="PTM51792.1"/>
    <property type="molecule type" value="Genomic_DNA"/>
</dbReference>
<gene>
    <name evidence="2" type="ORF">C8P69_10979</name>
</gene>
<protein>
    <recommendedName>
        <fullName evidence="1">Allophanate hydrolase C-terminal domain-containing protein</fullName>
    </recommendedName>
</protein>
<dbReference type="InterPro" id="IPR053844">
    <property type="entry name" value="AH_C"/>
</dbReference>
<keyword evidence="3" id="KW-1185">Reference proteome</keyword>
<dbReference type="Gene3D" id="3.10.490.10">
    <property type="entry name" value="Gamma-glutamyl cyclotransferase-like"/>
    <property type="match status" value="1"/>
</dbReference>
<comment type="caution">
    <text evidence="2">The sequence shown here is derived from an EMBL/GenBank/DDBJ whole genome shotgun (WGS) entry which is preliminary data.</text>
</comment>
<organism evidence="2 3">
    <name type="scientific">Phreatobacter oligotrophus</name>
    <dbReference type="NCBI Taxonomy" id="1122261"/>
    <lineage>
        <taxon>Bacteria</taxon>
        <taxon>Pseudomonadati</taxon>
        <taxon>Pseudomonadota</taxon>
        <taxon>Alphaproteobacteria</taxon>
        <taxon>Hyphomicrobiales</taxon>
        <taxon>Phreatobacteraceae</taxon>
        <taxon>Phreatobacter</taxon>
    </lineage>
</organism>
<evidence type="ECO:0000313" key="2">
    <source>
        <dbReference type="EMBL" id="PTM51792.1"/>
    </source>
</evidence>
<dbReference type="Pfam" id="PF21986">
    <property type="entry name" value="AH_C"/>
    <property type="match status" value="1"/>
</dbReference>
<sequence>MSDLIEIVVVGAHLSGMPLNGELTSRGGVLRRAAMTTTDYRFYALAGGPPKRPGLIRVADGTGAAIACEVWALPAEGFGTFVDGIPSPLGIGTLRLADGTRPKGFLVEPEGLAGAEEITAHGGWRAYMAALAGRAA</sequence>
<proteinExistence type="predicted"/>
<dbReference type="Proteomes" id="UP000241808">
    <property type="component" value="Unassembled WGS sequence"/>
</dbReference>